<dbReference type="Pfam" id="PF21645">
    <property type="entry name" value="FakA-like_M"/>
    <property type="match status" value="1"/>
</dbReference>
<evidence type="ECO:0000313" key="2">
    <source>
        <dbReference type="EMBL" id="PQP79883.1"/>
    </source>
</evidence>
<dbReference type="PANTHER" id="PTHR33434:SF4">
    <property type="entry name" value="PHOSPHATASE PROTEIN"/>
    <property type="match status" value="1"/>
</dbReference>
<dbReference type="InterPro" id="IPR050270">
    <property type="entry name" value="DegV_domain_contain"/>
</dbReference>
<dbReference type="EMBL" id="PUUG01000007">
    <property type="protein sequence ID" value="PQP79883.1"/>
    <property type="molecule type" value="Genomic_DNA"/>
</dbReference>
<dbReference type="Gene3D" id="1.25.40.340">
    <property type="match status" value="1"/>
</dbReference>
<dbReference type="GO" id="GO:0006071">
    <property type="term" value="P:glycerol metabolic process"/>
    <property type="evidence" value="ECO:0007669"/>
    <property type="project" value="InterPro"/>
</dbReference>
<dbReference type="Pfam" id="PF02734">
    <property type="entry name" value="Dak2"/>
    <property type="match status" value="1"/>
</dbReference>
<evidence type="ECO:0000259" key="1">
    <source>
        <dbReference type="PROSITE" id="PS51480"/>
    </source>
</evidence>
<comment type="caution">
    <text evidence="2">The sequence shown here is derived from an EMBL/GenBank/DDBJ whole genome shotgun (WGS) entry which is preliminary data.</text>
</comment>
<dbReference type="InterPro" id="IPR033470">
    <property type="entry name" value="FakA-like_C"/>
</dbReference>
<reference evidence="2 3" key="1">
    <citation type="submission" date="2018-02" db="EMBL/GenBank/DDBJ databases">
        <title>Metagenomics reveals mixed infection of spiroplasma and phytoplasma in chicory.</title>
        <authorList>
            <person name="Polano C."/>
            <person name="Moruzzi S."/>
            <person name="Ermacora P."/>
            <person name="Ferrini F."/>
            <person name="Martini M."/>
            <person name="Firrao G."/>
        </authorList>
    </citation>
    <scope>NUCLEOTIDE SEQUENCE [LARGE SCALE GENOMIC DNA]</scope>
    <source>
        <strain evidence="2 3">ChiP</strain>
    </source>
</reference>
<dbReference type="PANTHER" id="PTHR33434">
    <property type="entry name" value="DEGV DOMAIN-CONTAINING PROTEIN DR_1986-RELATED"/>
    <property type="match status" value="1"/>
</dbReference>
<feature type="domain" description="DhaL" evidence="1">
    <location>
        <begin position="10"/>
        <end position="204"/>
    </location>
</feature>
<protein>
    <recommendedName>
        <fullName evidence="1">DhaL domain-containing protein</fullName>
    </recommendedName>
</protein>
<sequence>MTEYKFIDGTLLKNMFINGTLNLKKNYQNINNLNVFPVPDGDTGTNMQMTMMEGVNNLKKIQDSSLLTVAKVLNDSLLLGSKGNSGVILSQFFSGIYHQINIFQKKQINVEEFIQTLESGYHKAYKAVMKPVEGTILTVLRESIEEVKKHQPSCQTIKEVIENLVKYAKVSLIKTPMLLSVLKDANVVDSGGAGVIAIFEGMLLYLNKVQLNEDMIDNTSQIFLDINPHNHTLLTDIKYKYCTEFIMKLHEPLSFDIEMQKNKLELQGDSLILLKDKELLKIHFHTNKPGDILTYLLQYGDLVKAKIDDMKKQYEQHIAKIKSYPTNIPNYALITFASGIEMKNIFQDLQVDYIIDLNQKKSYQQFLKEILTQINARNIIILTHQDEIFSEIKNIVDNLLFSNIIQIISTKNIAQCYNALLVFDNNLPIEINLKNMRKIIHHNKIGEIICKHNSQLSSHKKDEFVAVLKEKTFSYSDDLSFLIQNLLINMITTRNKFLTIFYHKNPFFEKKLLKVENFLENKYPHLEVEKIAYHNIQTPYVFSLE</sequence>
<keyword evidence="3" id="KW-1185">Reference proteome</keyword>
<name>A0A2S8NV83_9MOLU</name>
<gene>
    <name evidence="2" type="ORF">C6B37_00625</name>
</gene>
<dbReference type="PROSITE" id="PS51480">
    <property type="entry name" value="DHAL"/>
    <property type="match status" value="1"/>
</dbReference>
<dbReference type="GO" id="GO:0004371">
    <property type="term" value="F:glycerone kinase activity"/>
    <property type="evidence" value="ECO:0007669"/>
    <property type="project" value="InterPro"/>
</dbReference>
<accession>A0A2S8NV83</accession>
<proteinExistence type="predicted"/>
<dbReference type="SUPFAM" id="SSF101473">
    <property type="entry name" value="DhaL-like"/>
    <property type="match status" value="1"/>
</dbReference>
<dbReference type="AlphaFoldDB" id="A0A2S8NV83"/>
<dbReference type="InterPro" id="IPR004007">
    <property type="entry name" value="DhaL_dom"/>
</dbReference>
<dbReference type="Proteomes" id="UP000238672">
    <property type="component" value="Unassembled WGS sequence"/>
</dbReference>
<organism evidence="2 3">
    <name type="scientific">Candidatus Phytoplasma phoenicium</name>
    <dbReference type="NCBI Taxonomy" id="198422"/>
    <lineage>
        <taxon>Bacteria</taxon>
        <taxon>Bacillati</taxon>
        <taxon>Mycoplasmatota</taxon>
        <taxon>Mollicutes</taxon>
        <taxon>Acholeplasmatales</taxon>
        <taxon>Acholeplasmataceae</taxon>
        <taxon>Candidatus Phytoplasma</taxon>
        <taxon>16SrIX (Pigeon pea witches'-broom group)</taxon>
    </lineage>
</organism>
<dbReference type="SMART" id="SM01121">
    <property type="entry name" value="Dak1_2"/>
    <property type="match status" value="1"/>
</dbReference>
<dbReference type="InterPro" id="IPR019986">
    <property type="entry name" value="YloV-like"/>
</dbReference>
<dbReference type="Pfam" id="PF13684">
    <property type="entry name" value="FakA-like_C"/>
    <property type="match status" value="1"/>
</dbReference>
<dbReference type="NCBIfam" id="TIGR03599">
    <property type="entry name" value="YloV"/>
    <property type="match status" value="1"/>
</dbReference>
<dbReference type="SMART" id="SM01120">
    <property type="entry name" value="Dak2"/>
    <property type="match status" value="1"/>
</dbReference>
<evidence type="ECO:0000313" key="3">
    <source>
        <dbReference type="Proteomes" id="UP000238672"/>
    </source>
</evidence>
<dbReference type="InterPro" id="IPR048394">
    <property type="entry name" value="FakA-like_M"/>
</dbReference>
<dbReference type="InterPro" id="IPR036117">
    <property type="entry name" value="DhaL_dom_sf"/>
</dbReference>